<gene>
    <name evidence="2" type="ORF">B0H16DRAFT_1528075</name>
</gene>
<keyword evidence="1" id="KW-1133">Transmembrane helix</keyword>
<sequence length="108" mass="11367">MVGFNDNQGLSSIAHLIFELFFSAAVSFILTSGLLPLLGLRVSAWTTARVTGVSTLAVFAVLDRVLVGVPRRRAAGVAVALNENPEFKLRPRVALVGDAETGMGGRAT</sequence>
<reference evidence="2" key="1">
    <citation type="submission" date="2023-03" db="EMBL/GenBank/DDBJ databases">
        <title>Massive genome expansion in bonnet fungi (Mycena s.s.) driven by repeated elements and novel gene families across ecological guilds.</title>
        <authorList>
            <consortium name="Lawrence Berkeley National Laboratory"/>
            <person name="Harder C.B."/>
            <person name="Miyauchi S."/>
            <person name="Viragh M."/>
            <person name="Kuo A."/>
            <person name="Thoen E."/>
            <person name="Andreopoulos B."/>
            <person name="Lu D."/>
            <person name="Skrede I."/>
            <person name="Drula E."/>
            <person name="Henrissat B."/>
            <person name="Morin E."/>
            <person name="Kohler A."/>
            <person name="Barry K."/>
            <person name="LaButti K."/>
            <person name="Morin E."/>
            <person name="Salamov A."/>
            <person name="Lipzen A."/>
            <person name="Mereny Z."/>
            <person name="Hegedus B."/>
            <person name="Baldrian P."/>
            <person name="Stursova M."/>
            <person name="Weitz H."/>
            <person name="Taylor A."/>
            <person name="Grigoriev I.V."/>
            <person name="Nagy L.G."/>
            <person name="Martin F."/>
            <person name="Kauserud H."/>
        </authorList>
    </citation>
    <scope>NUCLEOTIDE SEQUENCE</scope>
    <source>
        <strain evidence="2">CBHHK182m</strain>
    </source>
</reference>
<proteinExistence type="predicted"/>
<keyword evidence="3" id="KW-1185">Reference proteome</keyword>
<feature type="transmembrane region" description="Helical" evidence="1">
    <location>
        <begin position="12"/>
        <end position="30"/>
    </location>
</feature>
<dbReference type="AlphaFoldDB" id="A0AAD7NJH6"/>
<accession>A0AAD7NJH6</accession>
<evidence type="ECO:0000256" key="1">
    <source>
        <dbReference type="SAM" id="Phobius"/>
    </source>
</evidence>
<dbReference type="Proteomes" id="UP001215598">
    <property type="component" value="Unassembled WGS sequence"/>
</dbReference>
<dbReference type="EMBL" id="JARKIB010000031">
    <property type="protein sequence ID" value="KAJ7762889.1"/>
    <property type="molecule type" value="Genomic_DNA"/>
</dbReference>
<keyword evidence="1" id="KW-0812">Transmembrane</keyword>
<keyword evidence="1" id="KW-0472">Membrane</keyword>
<name>A0AAD7NJH6_9AGAR</name>
<evidence type="ECO:0000313" key="2">
    <source>
        <dbReference type="EMBL" id="KAJ7762889.1"/>
    </source>
</evidence>
<evidence type="ECO:0000313" key="3">
    <source>
        <dbReference type="Proteomes" id="UP001215598"/>
    </source>
</evidence>
<comment type="caution">
    <text evidence="2">The sequence shown here is derived from an EMBL/GenBank/DDBJ whole genome shotgun (WGS) entry which is preliminary data.</text>
</comment>
<organism evidence="2 3">
    <name type="scientific">Mycena metata</name>
    <dbReference type="NCBI Taxonomy" id="1033252"/>
    <lineage>
        <taxon>Eukaryota</taxon>
        <taxon>Fungi</taxon>
        <taxon>Dikarya</taxon>
        <taxon>Basidiomycota</taxon>
        <taxon>Agaricomycotina</taxon>
        <taxon>Agaricomycetes</taxon>
        <taxon>Agaricomycetidae</taxon>
        <taxon>Agaricales</taxon>
        <taxon>Marasmiineae</taxon>
        <taxon>Mycenaceae</taxon>
        <taxon>Mycena</taxon>
    </lineage>
</organism>
<feature type="transmembrane region" description="Helical" evidence="1">
    <location>
        <begin position="42"/>
        <end position="62"/>
    </location>
</feature>
<protein>
    <submittedName>
        <fullName evidence="2">Uncharacterized protein</fullName>
    </submittedName>
</protein>